<dbReference type="PANTHER" id="PTHR22166">
    <property type="entry name" value="ENDOPLASMIC RETICULUM JUNCTION FORMATION PROTEIN LUNAPARK"/>
    <property type="match status" value="1"/>
</dbReference>
<gene>
    <name evidence="5" type="primary">LOC111302822</name>
</gene>
<dbReference type="InterPro" id="IPR040115">
    <property type="entry name" value="Lnp"/>
</dbReference>
<dbReference type="InterPro" id="IPR019273">
    <property type="entry name" value="Lunapark_Znf"/>
</dbReference>
<dbReference type="RefSeq" id="XP_022754399.1">
    <property type="nucleotide sequence ID" value="XM_022898664.1"/>
</dbReference>
<feature type="compositionally biased region" description="Low complexity" evidence="1">
    <location>
        <begin position="343"/>
        <end position="352"/>
    </location>
</feature>
<dbReference type="PANTHER" id="PTHR22166:SF12">
    <property type="entry name" value="ENDOPLASMIC RETICULUM JUNCTION FORMATION PROTEIN LUNAPARK"/>
    <property type="match status" value="1"/>
</dbReference>
<feature type="transmembrane region" description="Helical" evidence="2">
    <location>
        <begin position="73"/>
        <end position="94"/>
    </location>
</feature>
<dbReference type="Proteomes" id="UP000515121">
    <property type="component" value="Unplaced"/>
</dbReference>
<feature type="region of interest" description="Disordered" evidence="1">
    <location>
        <begin position="219"/>
        <end position="263"/>
    </location>
</feature>
<feature type="transmembrane region" description="Helical" evidence="2">
    <location>
        <begin position="114"/>
        <end position="134"/>
    </location>
</feature>
<dbReference type="OrthoDB" id="1725934at2759"/>
<keyword evidence="2" id="KW-0472">Membrane</keyword>
<sequence length="400" mass="44381">MAEDKGIPDGESKESSPPLQVVKKKSKGVLSRIWNAIFRIHGDDFEKRLQHISKEEAAVLARMKRRSQTWRRMIRHLIIFSVILEVIAVAYAIMTTRSVELDWKMRAFRVLPMFLLPVFSSIAYSTFVSITNMCDRRDQKTLERLRAERQAKIDELKEKTNYYTTQQLIQRYDPDPAAKAAAATVLASKLGADSGLKVYVGDESKLNVPVGKSNDIEVVPSSGLRKRKQLHTRSSSTGSTPLLHSDDETTHSAGNEGPPDSEHEQLVVDHYYPQGPSTHDGGWLARIAALLVGEDPTQSYALICGNCHMHNGLARKEDFPYITYYCPHCHALNRPKQLEDYVSSSSPSSMSPLKSGGTGDAIKHSRGSMGEGVSMSNSPARAGSKIEEVTENVVSRDLVG</sequence>
<evidence type="ECO:0000259" key="3">
    <source>
        <dbReference type="Pfam" id="PF10058"/>
    </source>
</evidence>
<organism evidence="4 5">
    <name type="scientific">Durio zibethinus</name>
    <name type="common">Durian</name>
    <dbReference type="NCBI Taxonomy" id="66656"/>
    <lineage>
        <taxon>Eukaryota</taxon>
        <taxon>Viridiplantae</taxon>
        <taxon>Streptophyta</taxon>
        <taxon>Embryophyta</taxon>
        <taxon>Tracheophyta</taxon>
        <taxon>Spermatophyta</taxon>
        <taxon>Magnoliopsida</taxon>
        <taxon>eudicotyledons</taxon>
        <taxon>Gunneridae</taxon>
        <taxon>Pentapetalae</taxon>
        <taxon>rosids</taxon>
        <taxon>malvids</taxon>
        <taxon>Malvales</taxon>
        <taxon>Malvaceae</taxon>
        <taxon>Helicteroideae</taxon>
        <taxon>Durio</taxon>
    </lineage>
</organism>
<name>A0A6P5ZNK5_DURZI</name>
<dbReference type="GeneID" id="111302822"/>
<reference evidence="5" key="1">
    <citation type="submission" date="2025-08" db="UniProtKB">
        <authorList>
            <consortium name="RefSeq"/>
        </authorList>
    </citation>
    <scope>IDENTIFICATION</scope>
    <source>
        <tissue evidence="5">Fruit stalk</tissue>
    </source>
</reference>
<evidence type="ECO:0000313" key="4">
    <source>
        <dbReference type="Proteomes" id="UP000515121"/>
    </source>
</evidence>
<feature type="region of interest" description="Disordered" evidence="1">
    <location>
        <begin position="340"/>
        <end position="400"/>
    </location>
</feature>
<evidence type="ECO:0000256" key="2">
    <source>
        <dbReference type="SAM" id="Phobius"/>
    </source>
</evidence>
<keyword evidence="4" id="KW-1185">Reference proteome</keyword>
<accession>A0A6P5ZNK5</accession>
<dbReference type="GO" id="GO:0071786">
    <property type="term" value="P:endoplasmic reticulum tubular network organization"/>
    <property type="evidence" value="ECO:0007669"/>
    <property type="project" value="InterPro"/>
</dbReference>
<dbReference type="Pfam" id="PF10058">
    <property type="entry name" value="Zn_ribbon_10"/>
    <property type="match status" value="1"/>
</dbReference>
<protein>
    <submittedName>
        <fullName evidence="5">Uncharacterized protein At2g24330-like</fullName>
    </submittedName>
</protein>
<dbReference type="AlphaFoldDB" id="A0A6P5ZNK5"/>
<evidence type="ECO:0000313" key="5">
    <source>
        <dbReference type="RefSeq" id="XP_022754399.1"/>
    </source>
</evidence>
<keyword evidence="2" id="KW-0812">Transmembrane</keyword>
<feature type="compositionally biased region" description="Polar residues" evidence="1">
    <location>
        <begin position="232"/>
        <end position="242"/>
    </location>
</feature>
<proteinExistence type="predicted"/>
<evidence type="ECO:0000256" key="1">
    <source>
        <dbReference type="SAM" id="MobiDB-lite"/>
    </source>
</evidence>
<keyword evidence="2" id="KW-1133">Transmembrane helix</keyword>
<feature type="domain" description="Lunapark zinc ribbon" evidence="3">
    <location>
        <begin position="283"/>
        <end position="333"/>
    </location>
</feature>
<dbReference type="GO" id="GO:0071782">
    <property type="term" value="C:endoplasmic reticulum tubular network"/>
    <property type="evidence" value="ECO:0007669"/>
    <property type="project" value="TreeGrafter"/>
</dbReference>
<dbReference type="KEGG" id="dzi:111302822"/>